<dbReference type="GO" id="GO:0015990">
    <property type="term" value="P:electron transport coupled proton transport"/>
    <property type="evidence" value="ECO:0007669"/>
    <property type="project" value="TreeGrafter"/>
</dbReference>
<proteinExistence type="inferred from homology"/>
<evidence type="ECO:0000313" key="8">
    <source>
        <dbReference type="EMBL" id="APW82411.1"/>
    </source>
</evidence>
<reference evidence="8" key="1">
    <citation type="submission" date="2016-07" db="EMBL/GenBank/DDBJ databases">
        <title>Mitochondrial genome evolution in stichotrich ciliates.</title>
        <authorList>
            <person name="Chen X."/>
            <person name="Landweber L."/>
        </authorList>
    </citation>
    <scope>NUCLEOTIDE SEQUENCE</scope>
</reference>
<dbReference type="InterPro" id="IPR023616">
    <property type="entry name" value="Cyt_c_oxase-like_su1_dom"/>
</dbReference>
<dbReference type="EC" id="7.1.1.9" evidence="5"/>
<keyword evidence="5" id="KW-0349">Heme</keyword>
<feature type="transmembrane region" description="Helical" evidence="6">
    <location>
        <begin position="1230"/>
        <end position="1254"/>
    </location>
</feature>
<comment type="similarity">
    <text evidence="5">Belongs to the heme-copper respiratory oxidase family.</text>
</comment>
<dbReference type="GO" id="GO:0004129">
    <property type="term" value="F:cytochrome-c oxidase activity"/>
    <property type="evidence" value="ECO:0007669"/>
    <property type="project" value="UniProtKB-EC"/>
</dbReference>
<dbReference type="GO" id="GO:0020037">
    <property type="term" value="F:heme binding"/>
    <property type="evidence" value="ECO:0007669"/>
    <property type="project" value="InterPro"/>
</dbReference>
<protein>
    <recommendedName>
        <fullName evidence="5">Cytochrome c oxidase subunit 1</fullName>
        <ecNumber evidence="5">7.1.1.9</ecNumber>
    </recommendedName>
</protein>
<dbReference type="InterPro" id="IPR000883">
    <property type="entry name" value="Cyt_C_Oxase_1"/>
</dbReference>
<keyword evidence="5 8" id="KW-0496">Mitochondrion</keyword>
<feature type="transmembrane region" description="Helical" evidence="6">
    <location>
        <begin position="126"/>
        <end position="148"/>
    </location>
</feature>
<dbReference type="PANTHER" id="PTHR10422:SF18">
    <property type="entry name" value="CYTOCHROME C OXIDASE SUBUNIT 1"/>
    <property type="match status" value="1"/>
</dbReference>
<feature type="transmembrane region" description="Helical" evidence="6">
    <location>
        <begin position="213"/>
        <end position="231"/>
    </location>
</feature>
<keyword evidence="5" id="KW-0249">Electron transport</keyword>
<dbReference type="PANTHER" id="PTHR10422">
    <property type="entry name" value="CYTOCHROME C OXIDASE SUBUNIT 1"/>
    <property type="match status" value="1"/>
</dbReference>
<gene>
    <name evidence="8" type="primary">cox1</name>
</gene>
<comment type="catalytic activity">
    <reaction evidence="5">
        <text>4 Fe(II)-[cytochrome c] + O2 + 8 H(+)(in) = 4 Fe(III)-[cytochrome c] + 2 H2O + 4 H(+)(out)</text>
        <dbReference type="Rhea" id="RHEA:11436"/>
        <dbReference type="Rhea" id="RHEA-COMP:10350"/>
        <dbReference type="Rhea" id="RHEA-COMP:14399"/>
        <dbReference type="ChEBI" id="CHEBI:15377"/>
        <dbReference type="ChEBI" id="CHEBI:15378"/>
        <dbReference type="ChEBI" id="CHEBI:15379"/>
        <dbReference type="ChEBI" id="CHEBI:29033"/>
        <dbReference type="ChEBI" id="CHEBI:29034"/>
        <dbReference type="EC" id="7.1.1.9"/>
    </reaction>
</comment>
<evidence type="ECO:0000256" key="6">
    <source>
        <dbReference type="SAM" id="Phobius"/>
    </source>
</evidence>
<evidence type="ECO:0000256" key="5">
    <source>
        <dbReference type="RuleBase" id="RU000369"/>
    </source>
</evidence>
<comment type="function">
    <text evidence="5">Component of the cytochrome c oxidase, the last enzyme in the mitochondrial electron transport chain which drives oxidative phosphorylation. The respiratory chain contains 3 multisubunit complexes succinate dehydrogenase (complex II, CII), ubiquinol-cytochrome c oxidoreductase (cytochrome b-c1 complex, complex III, CIII) and cytochrome c oxidase (complex IV, CIV), that cooperate to transfer electrons derived from NADH and succinate to molecular oxygen, creating an electrochemical gradient over the inner membrane that drives transmembrane transport and the ATP synthase. Cytochrome c oxidase is the component of the respiratory chain that catalyzes the reduction of oxygen to water. Electrons originating from reduced cytochrome c in the intermembrane space (IMS) are transferred via the dinuclear copper A center (CU(A)) of subunit 2 and heme A of subunit 1 to the active site in subunit 1, a binuclear center (BNC) formed by heme A3 and copper B (CU(B)). The BNC reduces molecular oxygen to 2 water molecules using 4 electrons from cytochrome c in the IMS and 4 protons from the mitochondrial matrix.</text>
</comment>
<feature type="transmembrane region" description="Helical" evidence="6">
    <location>
        <begin position="1266"/>
        <end position="1290"/>
    </location>
</feature>
<evidence type="ECO:0000256" key="4">
    <source>
        <dbReference type="ARBA" id="ARBA00023136"/>
    </source>
</evidence>
<name>A0A2I4PFP4_9SPIT</name>
<comment type="pathway">
    <text evidence="5">Energy metabolism; oxidative phosphorylation.</text>
</comment>
<dbReference type="SUPFAM" id="SSF81442">
    <property type="entry name" value="Cytochrome c oxidase subunit I-like"/>
    <property type="match status" value="1"/>
</dbReference>
<feature type="transmembrane region" description="Helical" evidence="6">
    <location>
        <begin position="1168"/>
        <end position="1186"/>
    </location>
</feature>
<keyword evidence="5" id="KW-0408">Iron</keyword>
<accession>A0A2I4PFP4</accession>
<dbReference type="UniPathway" id="UPA00705"/>
<keyword evidence="5" id="KW-0679">Respiratory chain</keyword>
<feature type="domain" description="Cytochrome oxidase subunit I profile" evidence="7">
    <location>
        <begin position="99"/>
        <end position="1376"/>
    </location>
</feature>
<feature type="transmembrane region" description="Helical" evidence="6">
    <location>
        <begin position="738"/>
        <end position="759"/>
    </location>
</feature>
<keyword evidence="5" id="KW-0479">Metal-binding</keyword>
<keyword evidence="5" id="KW-0813">Transport</keyword>
<feature type="transmembrane region" description="Helical" evidence="6">
    <location>
        <begin position="1302"/>
        <end position="1326"/>
    </location>
</feature>
<feature type="transmembrane region" description="Helical" evidence="6">
    <location>
        <begin position="608"/>
        <end position="629"/>
    </location>
</feature>
<dbReference type="PRINTS" id="PR01165">
    <property type="entry name" value="CYCOXIDASEI"/>
</dbReference>
<keyword evidence="5" id="KW-0999">Mitochondrion inner membrane</keyword>
<dbReference type="GO" id="GO:0046872">
    <property type="term" value="F:metal ion binding"/>
    <property type="evidence" value="ECO:0007669"/>
    <property type="project" value="UniProtKB-KW"/>
</dbReference>
<feature type="transmembrane region" description="Helical" evidence="6">
    <location>
        <begin position="85"/>
        <end position="106"/>
    </location>
</feature>
<dbReference type="Pfam" id="PF00115">
    <property type="entry name" value="COX1"/>
    <property type="match status" value="2"/>
</dbReference>
<evidence type="ECO:0000256" key="2">
    <source>
        <dbReference type="ARBA" id="ARBA00022692"/>
    </source>
</evidence>
<dbReference type="GO" id="GO:0006123">
    <property type="term" value="P:mitochondrial electron transport, cytochrome c to oxygen"/>
    <property type="evidence" value="ECO:0007669"/>
    <property type="project" value="TreeGrafter"/>
</dbReference>
<dbReference type="PROSITE" id="PS50855">
    <property type="entry name" value="COX1"/>
    <property type="match status" value="1"/>
</dbReference>
<feature type="transmembrane region" description="Helical" evidence="6">
    <location>
        <begin position="1037"/>
        <end position="1060"/>
    </location>
</feature>
<feature type="transmembrane region" description="Helical" evidence="6">
    <location>
        <begin position="168"/>
        <end position="193"/>
    </location>
</feature>
<dbReference type="InterPro" id="IPR036927">
    <property type="entry name" value="Cyt_c_oxase-like_su1_sf"/>
</dbReference>
<keyword evidence="3 6" id="KW-1133">Transmembrane helix</keyword>
<sequence>MKKFLNANTMQGLNADSVIIRQNNRHNIKIISFMYNIRFFQTRNVQNFQNLYHSFQKIKLIMFSPIIKNNPNSKFIFNKRNTNKLFSSLFALKLQFSWILSNFFWTKLRVAYYVNNWIYTTNHKRIAINYFWFVILAGIVGMVLATIIRLEFAYPGVGVLAGDSIQYLSIASAHGVIMVFFMIMPLLFGAFANFLLPTQLGVHDVAFPRLNSAAFWFLPGGLLMLCQLVCVDRRYQRMNCFNIREVQSLLKRKFFVDLINSKDYHTLLDQTMVGLRFKTNSEQALNTGVLSFYNFGLDLTPKSRLYIFETKNSTPRLDATNFKPSIVFSKCVSYFIDAFSFKASSIHSELNLNSFSISGAIFLFSSKASYLSVNFFEKLKNFSNKTIEIALNPDAALNSVITAVSKLFTSTASNVRLFFAFYRELFEDFIQNPNDIYGVMRNATNSETINRADAWTKKTLTKLETEISRIWQRSVELYNEFYNFLMGIDFRGIFRDYFFINTLKKISHFSSTKLSKTSFLEIKRFYINNDFKNNNFFYNLFTIYKITLNNLLAWTLFGIRLPKPKEESGFILYLGNKQVNILELQSHTSLQKFIKNASLDYNSWTYEVYIFFFCLMSAPLFFINIIYYLCRYHFWLLNENLIFSDSVSWLIETFGQDNPVMTFSTARDAFDNLPHFFIVLLSVHGFIYSFYEKLKRIVTDKIHVYQYIFKIMIEQEKENDFSDFKFSDYAEYLRFIDIYLSFFFKFVKNVVNLFIFLFFSNKNFLIFDKIFFFLSSPSYPFCFKNNSDSFNLLNNNSQIGNTKIGYSSFKLNDLSQNDLSKIMHQELSENSKTIRFNNPIFKYDYKSGDYFPKLYKEAYSFLIPSIIDLTSSLRSSPWFFSDNLKEMIEVTFDILLKNLSNSKKLENFEIRLSKNNKTFNADAFYNFFYILSTQTNEINFKWISLGSLNTKFNKFFLTSSMQQRIYANWKQLKFTREAWRCKLLAARHQKTLFRRYMNEDGVFWSIERNAKDLIPGWAMITPFSSRTRYTAVGKTDIGLMGVLLVLNSSIISGANFLVTYRYLSTLNNRKMRDARAFFTEAVMVASWMMILANPMLVIGIIMLISDRHWQTSFFDYSGGGDTVLFQHMFWFFGHPEVYIIIIPTFGFTNTMMSYYLKKRVSARASLLYSLYTIAFLGFFVWGHHMYMVGLSHTTRMLFSTLTVMISVPAATKIMHWCVTTVNSAFVMELPLLFTFTFIFFFVSGGISGMCVAHTGMDVLFHDTFYVIGHFHVMLAGGAMFACFGAFYFYFPAIFGVKYSRIYAYLHYTYYLIGQLMTVVPMFWLGYAGMPRRVLDYPAAFGGWHSVISAGHMLNVAGLIAFFIMIFDSLRQSRAATRNSFGIGRYNTRLNFYIYEISRLIYVQQKSLFFYKFNRISSIKLNNVNFKNYEPYETVLFSYLLTKNRK</sequence>
<feature type="transmembrane region" description="Helical" evidence="6">
    <location>
        <begin position="1346"/>
        <end position="1366"/>
    </location>
</feature>
<keyword evidence="2 5" id="KW-0812">Transmembrane</keyword>
<evidence type="ECO:0000256" key="1">
    <source>
        <dbReference type="ARBA" id="ARBA00004141"/>
    </source>
</evidence>
<organism evidence="8">
    <name type="scientific">Laurentiella strenua</name>
    <dbReference type="NCBI Taxonomy" id="114681"/>
    <lineage>
        <taxon>Eukaryota</taxon>
        <taxon>Sar</taxon>
        <taxon>Alveolata</taxon>
        <taxon>Ciliophora</taxon>
        <taxon>Intramacronucleata</taxon>
        <taxon>Spirotrichea</taxon>
        <taxon>Stichotrichia</taxon>
        <taxon>Sporadotrichida</taxon>
        <taxon>Oxytrichidae</taxon>
        <taxon>Stylonychinae</taxon>
        <taxon>Laurentiella</taxon>
    </lineage>
</organism>
<dbReference type="EMBL" id="KX529838">
    <property type="protein sequence ID" value="APW82411.1"/>
    <property type="molecule type" value="Genomic_DNA"/>
</dbReference>
<geneLocation type="mitochondrion" evidence="8"/>
<dbReference type="PROSITE" id="PS00077">
    <property type="entry name" value="COX1_CUB"/>
    <property type="match status" value="1"/>
</dbReference>
<keyword evidence="4 5" id="KW-0472">Membrane</keyword>
<evidence type="ECO:0000256" key="3">
    <source>
        <dbReference type="ARBA" id="ARBA00022989"/>
    </source>
</evidence>
<feature type="transmembrane region" description="Helical" evidence="6">
    <location>
        <begin position="1081"/>
        <end position="1104"/>
    </location>
</feature>
<dbReference type="GO" id="GO:0005743">
    <property type="term" value="C:mitochondrial inner membrane"/>
    <property type="evidence" value="ECO:0007669"/>
    <property type="project" value="UniProtKB-SubCell"/>
</dbReference>
<keyword evidence="5" id="KW-0186">Copper</keyword>
<dbReference type="CDD" id="cd00919">
    <property type="entry name" value="Heme_Cu_Oxidase_I"/>
    <property type="match status" value="1"/>
</dbReference>
<feature type="transmembrane region" description="Helical" evidence="6">
    <location>
        <begin position="1198"/>
        <end position="1218"/>
    </location>
</feature>
<dbReference type="Gene3D" id="1.20.210.10">
    <property type="entry name" value="Cytochrome c oxidase-like, subunit I domain"/>
    <property type="match status" value="2"/>
</dbReference>
<comment type="subcellular location">
    <subcellularLocation>
        <location evidence="1">Membrane</location>
        <topology evidence="1">Multi-pass membrane protein</topology>
    </subcellularLocation>
    <subcellularLocation>
        <location evidence="5">Mitochondrion inner membrane</location>
        <topology evidence="5">Multi-pass membrane protein</topology>
    </subcellularLocation>
</comment>
<evidence type="ECO:0000259" key="7">
    <source>
        <dbReference type="PROSITE" id="PS50855"/>
    </source>
</evidence>
<dbReference type="InterPro" id="IPR023615">
    <property type="entry name" value="Cyt_c_Oxase_su1_BS"/>
</dbReference>